<dbReference type="Gene3D" id="2.60.40.3830">
    <property type="match status" value="1"/>
</dbReference>
<proteinExistence type="predicted"/>
<dbReference type="RefSeq" id="WP_127485323.1">
    <property type="nucleotide sequence ID" value="NZ_CP022572.1"/>
</dbReference>
<sequence>MKKILLFMMLFSLLFVAAACSSKETTNENDQKIVLPEGIPDFVKTSDFAKIDWERKAVKFGDRGIIGNENKSGVIGADMPSLDQQKWMWHLWGVDDADLTIVGFHKDTQTVDQIISGQWTIHAGGPNNGADAHSPSTVHIPKPGEWAILLYTDGKLFDILVYDIKE</sequence>
<evidence type="ECO:0000256" key="1">
    <source>
        <dbReference type="SAM" id="SignalP"/>
    </source>
</evidence>
<dbReference type="EMBL" id="CP022572">
    <property type="protein sequence ID" value="AZU60604.1"/>
    <property type="molecule type" value="Genomic_DNA"/>
</dbReference>
<feature type="signal peptide" evidence="1">
    <location>
        <begin position="1"/>
        <end position="18"/>
    </location>
</feature>
<gene>
    <name evidence="2" type="ORF">CHR53_04625</name>
</gene>
<keyword evidence="1" id="KW-0732">Signal</keyword>
<organism evidence="2 3">
    <name type="scientific">Neobacillus mesonae</name>
    <dbReference type="NCBI Taxonomy" id="1193713"/>
    <lineage>
        <taxon>Bacteria</taxon>
        <taxon>Bacillati</taxon>
        <taxon>Bacillota</taxon>
        <taxon>Bacilli</taxon>
        <taxon>Bacillales</taxon>
        <taxon>Bacillaceae</taxon>
        <taxon>Neobacillus</taxon>
    </lineage>
</organism>
<protein>
    <recommendedName>
        <fullName evidence="4">DUF4871 domain-containing protein</fullName>
    </recommendedName>
</protein>
<dbReference type="PROSITE" id="PS51257">
    <property type="entry name" value="PROKAR_LIPOPROTEIN"/>
    <property type="match status" value="1"/>
</dbReference>
<reference evidence="2 3" key="1">
    <citation type="submission" date="2017-07" db="EMBL/GenBank/DDBJ databases">
        <title>The complete genome sequence of Bacillus mesonae strain H20-5, an efficient strain improving plant abiotic stress resistance.</title>
        <authorList>
            <person name="Kim S.Y."/>
            <person name="Song H."/>
            <person name="Sang M.K."/>
            <person name="Weon H.-Y."/>
            <person name="Song J."/>
        </authorList>
    </citation>
    <scope>NUCLEOTIDE SEQUENCE [LARGE SCALE GENOMIC DNA]</scope>
    <source>
        <strain evidence="2 3">H20-5</strain>
    </source>
</reference>
<accession>A0A3Q9QQ66</accession>
<keyword evidence="3" id="KW-1185">Reference proteome</keyword>
<dbReference type="AlphaFoldDB" id="A0A3Q9QQ66"/>
<dbReference type="OrthoDB" id="2381403at2"/>
<feature type="chain" id="PRO_5039386536" description="DUF4871 domain-containing protein" evidence="1">
    <location>
        <begin position="19"/>
        <end position="166"/>
    </location>
</feature>
<dbReference type="KEGG" id="nmk:CHR53_04625"/>
<evidence type="ECO:0008006" key="4">
    <source>
        <dbReference type="Google" id="ProtNLM"/>
    </source>
</evidence>
<name>A0A3Q9QQ66_9BACI</name>
<dbReference type="Proteomes" id="UP000282892">
    <property type="component" value="Chromosome"/>
</dbReference>
<evidence type="ECO:0000313" key="3">
    <source>
        <dbReference type="Proteomes" id="UP000282892"/>
    </source>
</evidence>
<evidence type="ECO:0000313" key="2">
    <source>
        <dbReference type="EMBL" id="AZU60604.1"/>
    </source>
</evidence>